<evidence type="ECO:0000259" key="5">
    <source>
        <dbReference type="Pfam" id="PF04427"/>
    </source>
</evidence>
<evidence type="ECO:0000256" key="1">
    <source>
        <dbReference type="ARBA" id="ARBA00004604"/>
    </source>
</evidence>
<comment type="subcellular location">
    <subcellularLocation>
        <location evidence="1 4">Nucleus</location>
        <location evidence="1 4">Nucleolus</location>
    </subcellularLocation>
</comment>
<comment type="similarity">
    <text evidence="2 4">Belongs to the RPF2 family.</text>
</comment>
<dbReference type="InterPro" id="IPR039770">
    <property type="entry name" value="Rpf2"/>
</dbReference>
<name>A0ABQ7HY69_9MICR</name>
<evidence type="ECO:0000256" key="3">
    <source>
        <dbReference type="ARBA" id="ARBA00023242"/>
    </source>
</evidence>
<keyword evidence="7" id="KW-1185">Reference proteome</keyword>
<proteinExistence type="inferred from homology"/>
<accession>A0ABQ7HY69</accession>
<dbReference type="PANTHER" id="PTHR12728:SF0">
    <property type="entry name" value="RIBOSOME PRODUCTION FACTOR 2 HOMOLOG"/>
    <property type="match status" value="1"/>
</dbReference>
<evidence type="ECO:0000256" key="4">
    <source>
        <dbReference type="RuleBase" id="RU367086"/>
    </source>
</evidence>
<protein>
    <recommendedName>
        <fullName evidence="4">Ribosome production factor 2 homolog</fullName>
    </recommendedName>
    <alternativeName>
        <fullName evidence="4">Ribosome biogenesis protein RPF2 homolog</fullName>
    </alternativeName>
</protein>
<evidence type="ECO:0000313" key="7">
    <source>
        <dbReference type="Proteomes" id="UP001516464"/>
    </source>
</evidence>
<sequence>MRKKALALITDKTSTKYLSPIITIRGDATKKQFKNNPFDSLEEIEKILPTRGCSLVVSAYHSSSKPYLMMARSFNNEIIDSIEFEILNFSGFASIGPELCVKYFICLQNLTNKRLCNLLVDFFNMRAVEVNLDAIKYCWSVCEIENCIFMKYVRINKGKVEECGPSYRLKVSRIYSCSEELYEKACGPILKKKEKNVSKNVFNDRIGTVHMERQDLRDLRLRKRHIKTAVEK</sequence>
<dbReference type="Proteomes" id="UP001516464">
    <property type="component" value="Unassembled WGS sequence"/>
</dbReference>
<reference evidence="6 7" key="1">
    <citation type="submission" date="2019-01" db="EMBL/GenBank/DDBJ databases">
        <title>Genomes sequencing and comparative genomics of infectious freshwater microsporidia, Cucumispora dikerogammari and Thelohania contejeani.</title>
        <authorList>
            <person name="Cormier A."/>
            <person name="Giraud I."/>
            <person name="Wattier R."/>
            <person name="Teixeira M."/>
            <person name="Grandjean F."/>
            <person name="Rigaud T."/>
            <person name="Cordaux R."/>
        </authorList>
    </citation>
    <scope>NUCLEOTIDE SEQUENCE [LARGE SCALE GENOMIC DNA]</scope>
    <source>
        <strain evidence="6">T1</strain>
        <tissue evidence="6">Spores</tissue>
    </source>
</reference>
<dbReference type="PANTHER" id="PTHR12728">
    <property type="entry name" value="BRIX DOMAIN CONTAINING PROTEIN"/>
    <property type="match status" value="1"/>
</dbReference>
<feature type="domain" description="Brix" evidence="5">
    <location>
        <begin position="29"/>
        <end position="172"/>
    </location>
</feature>
<dbReference type="Pfam" id="PF04427">
    <property type="entry name" value="Brix"/>
    <property type="match status" value="1"/>
</dbReference>
<comment type="caution">
    <text evidence="6">The sequence shown here is derived from an EMBL/GenBank/DDBJ whole genome shotgun (WGS) entry which is preliminary data.</text>
</comment>
<evidence type="ECO:0000313" key="6">
    <source>
        <dbReference type="EMBL" id="KAF7683111.1"/>
    </source>
</evidence>
<dbReference type="InterPro" id="IPR007109">
    <property type="entry name" value="Brix"/>
</dbReference>
<organism evidence="6 7">
    <name type="scientific">Astathelohania contejeani</name>
    <dbReference type="NCBI Taxonomy" id="164912"/>
    <lineage>
        <taxon>Eukaryota</taxon>
        <taxon>Fungi</taxon>
        <taxon>Fungi incertae sedis</taxon>
        <taxon>Microsporidia</taxon>
        <taxon>Astathelohaniidae</taxon>
        <taxon>Astathelohania</taxon>
    </lineage>
</organism>
<dbReference type="EMBL" id="SBIQ01000128">
    <property type="protein sequence ID" value="KAF7683111.1"/>
    <property type="molecule type" value="Genomic_DNA"/>
</dbReference>
<gene>
    <name evidence="6" type="primary">Rpf2</name>
    <name evidence="6" type="ORF">TCON_1676</name>
</gene>
<keyword evidence="3 4" id="KW-0539">Nucleus</keyword>
<evidence type="ECO:0000256" key="2">
    <source>
        <dbReference type="ARBA" id="ARBA00010782"/>
    </source>
</evidence>